<dbReference type="InterPro" id="IPR011761">
    <property type="entry name" value="ATP-grasp"/>
</dbReference>
<evidence type="ECO:0000313" key="4">
    <source>
        <dbReference type="Proteomes" id="UP000034616"/>
    </source>
</evidence>
<proteinExistence type="predicted"/>
<dbReference type="SUPFAM" id="SSF56059">
    <property type="entry name" value="Glutathione synthetase ATP-binding domain-like"/>
    <property type="match status" value="1"/>
</dbReference>
<name>A0A0G0UED7_9BACT</name>
<dbReference type="PROSITE" id="PS50975">
    <property type="entry name" value="ATP_GRASP"/>
    <property type="match status" value="1"/>
</dbReference>
<organism evidence="3 4">
    <name type="scientific">Candidatus Uhrbacteria bacterium GW2011_GWC2_41_11</name>
    <dbReference type="NCBI Taxonomy" id="1618985"/>
    <lineage>
        <taxon>Bacteria</taxon>
        <taxon>Candidatus Uhriibacteriota</taxon>
    </lineage>
</organism>
<dbReference type="Proteomes" id="UP000034616">
    <property type="component" value="Unassembled WGS sequence"/>
</dbReference>
<dbReference type="Gene3D" id="3.30.470.20">
    <property type="entry name" value="ATP-grasp fold, B domain"/>
    <property type="match status" value="1"/>
</dbReference>
<evidence type="ECO:0000259" key="2">
    <source>
        <dbReference type="PROSITE" id="PS50975"/>
    </source>
</evidence>
<protein>
    <recommendedName>
        <fullName evidence="2">ATP-grasp domain-containing protein</fullName>
    </recommendedName>
</protein>
<sequence>MTVYCHVTEDVIDHTPESRRLLGQFSLRALLLAESQDTVILPGRMNLPPEMVLLNTLEIGPEIDRVKFDFSDITGVTIQPFSGTSLRLREMVKKAGCVLNAPNFEVCYRANDKGAFQTVCMPLPEARLPFGVSCRSEEVPHAVQMIHREFGRPARIKASNSASGLKQGIIRPGDPVVLPNGHGEDGVVKIESHYVVQIQYEHDLDASVQFFIHEDGCLDVGPVTRQYVDEGGHHFGNTLLISNWIPDEMQKIMIQAARVIAVQVRDQFKYFGHGSVDFICNRKTGDVYAVEVNARVTAATYPLEAARAWYGTGMVLPFDMRSFWIPYDISLWDFSLSFHQVLFNRKERIGFVPFCFLPHAFPIENRGFCYGVCFARDERELLWVVQKVEECKRKLLEGV</sequence>
<evidence type="ECO:0000313" key="3">
    <source>
        <dbReference type="EMBL" id="KKR87294.1"/>
    </source>
</evidence>
<reference evidence="3 4" key="1">
    <citation type="journal article" date="2015" name="Nature">
        <title>rRNA introns, odd ribosomes, and small enigmatic genomes across a large radiation of phyla.</title>
        <authorList>
            <person name="Brown C.T."/>
            <person name="Hug L.A."/>
            <person name="Thomas B.C."/>
            <person name="Sharon I."/>
            <person name="Castelle C.J."/>
            <person name="Singh A."/>
            <person name="Wilkins M.J."/>
            <person name="Williams K.H."/>
            <person name="Banfield J.F."/>
        </authorList>
    </citation>
    <scope>NUCLEOTIDE SEQUENCE [LARGE SCALE GENOMIC DNA]</scope>
</reference>
<dbReference type="AlphaFoldDB" id="A0A0G0UED7"/>
<gene>
    <name evidence="3" type="ORF">UU35_C0004G0067</name>
</gene>
<accession>A0A0G0UED7</accession>
<feature type="domain" description="ATP-grasp" evidence="2">
    <location>
        <begin position="113"/>
        <end position="325"/>
    </location>
</feature>
<dbReference type="GO" id="GO:0046872">
    <property type="term" value="F:metal ion binding"/>
    <property type="evidence" value="ECO:0007669"/>
    <property type="project" value="InterPro"/>
</dbReference>
<comment type="caution">
    <text evidence="3">The sequence shown here is derived from an EMBL/GenBank/DDBJ whole genome shotgun (WGS) entry which is preliminary data.</text>
</comment>
<evidence type="ECO:0000256" key="1">
    <source>
        <dbReference type="PROSITE-ProRule" id="PRU00409"/>
    </source>
</evidence>
<keyword evidence="1" id="KW-0067">ATP-binding</keyword>
<keyword evidence="1" id="KW-0547">Nucleotide-binding</keyword>
<dbReference type="GO" id="GO:0005524">
    <property type="term" value="F:ATP binding"/>
    <property type="evidence" value="ECO:0007669"/>
    <property type="project" value="UniProtKB-UniRule"/>
</dbReference>
<dbReference type="EMBL" id="LCAH01000004">
    <property type="protein sequence ID" value="KKR87294.1"/>
    <property type="molecule type" value="Genomic_DNA"/>
</dbReference>